<feature type="signal peptide" evidence="1">
    <location>
        <begin position="1"/>
        <end position="22"/>
    </location>
</feature>
<dbReference type="InterPro" id="IPR006652">
    <property type="entry name" value="Kelch_1"/>
</dbReference>
<dbReference type="PATRIC" id="fig|1365251.3.peg.4000"/>
<evidence type="ECO:0000313" key="3">
    <source>
        <dbReference type="Proteomes" id="UP000076503"/>
    </source>
</evidence>
<organism evidence="2 3">
    <name type="scientific">Pseudoalteromonas luteoviolacea H33</name>
    <dbReference type="NCBI Taxonomy" id="1365251"/>
    <lineage>
        <taxon>Bacteria</taxon>
        <taxon>Pseudomonadati</taxon>
        <taxon>Pseudomonadota</taxon>
        <taxon>Gammaproteobacteria</taxon>
        <taxon>Alteromonadales</taxon>
        <taxon>Pseudoalteromonadaceae</taxon>
        <taxon>Pseudoalteromonas</taxon>
    </lineage>
</organism>
<keyword evidence="1" id="KW-0732">Signal</keyword>
<sequence length="353" mass="38792">MNKKFYAILIASFCAITLQACSVDSTVGKAPESKNIQWQSQTRLPAPLQEVYPTVFDEKIYVAGAFEQRPPEHAVLAHLAASINTYVYDAQTQKWTRGPVLPEPRHHLGLIANDNVLYAIGGFNATSDDAWQVKGTVYTLQKGHNTWGVGPDLPMPLGESVYGVINGYVHVAGGRTLINGKLSDTNAHWVLKDGRWQQAAPLPIASNSATSVVINGQWYVMGGRVNALDFKNLDNLWRYDAQQDSWENLANMPQASAGLASAVLNGQIYVFGGEEYTYITNNQGEREMKTRTFDGIWRYDPDSNLWHTDPATMTSTRHGLGALTVNNHIYLLGGATQAGATGTSAIFERMSLQ</sequence>
<dbReference type="EMBL" id="AUXZ01000096">
    <property type="protein sequence ID" value="KZN47830.1"/>
    <property type="molecule type" value="Genomic_DNA"/>
</dbReference>
<accession>A0A167CM59</accession>
<name>A0A167CM59_9GAMM</name>
<comment type="caution">
    <text evidence="2">The sequence shown here is derived from an EMBL/GenBank/DDBJ whole genome shotgun (WGS) entry which is preliminary data.</text>
</comment>
<dbReference type="InterPro" id="IPR015915">
    <property type="entry name" value="Kelch-typ_b-propeller"/>
</dbReference>
<dbReference type="OrthoDB" id="9769308at2"/>
<evidence type="ECO:0008006" key="4">
    <source>
        <dbReference type="Google" id="ProtNLM"/>
    </source>
</evidence>
<dbReference type="SMART" id="SM00612">
    <property type="entry name" value="Kelch"/>
    <property type="match status" value="4"/>
</dbReference>
<dbReference type="PROSITE" id="PS51257">
    <property type="entry name" value="PROKAR_LIPOPROTEIN"/>
    <property type="match status" value="1"/>
</dbReference>
<dbReference type="AlphaFoldDB" id="A0A167CM59"/>
<dbReference type="Proteomes" id="UP000076503">
    <property type="component" value="Unassembled WGS sequence"/>
</dbReference>
<dbReference type="SUPFAM" id="SSF117281">
    <property type="entry name" value="Kelch motif"/>
    <property type="match status" value="1"/>
</dbReference>
<dbReference type="RefSeq" id="WP_081216556.1">
    <property type="nucleotide sequence ID" value="NZ_AUXZ01000096.1"/>
</dbReference>
<dbReference type="PANTHER" id="PTHR45632:SF24">
    <property type="entry name" value="GALACTOSE OXIDASE"/>
    <property type="match status" value="1"/>
</dbReference>
<protein>
    <recommendedName>
        <fullName evidence="4">Galactose oxidase</fullName>
    </recommendedName>
</protein>
<evidence type="ECO:0000256" key="1">
    <source>
        <dbReference type="SAM" id="SignalP"/>
    </source>
</evidence>
<evidence type="ECO:0000313" key="2">
    <source>
        <dbReference type="EMBL" id="KZN47830.1"/>
    </source>
</evidence>
<proteinExistence type="predicted"/>
<dbReference type="Pfam" id="PF24681">
    <property type="entry name" value="Kelch_KLHDC2_KLHL20_DRC7"/>
    <property type="match status" value="1"/>
</dbReference>
<dbReference type="PANTHER" id="PTHR45632">
    <property type="entry name" value="LD33804P"/>
    <property type="match status" value="1"/>
</dbReference>
<reference evidence="2 3" key="1">
    <citation type="submission" date="2013-07" db="EMBL/GenBank/DDBJ databases">
        <title>Comparative Genomic and Metabolomic Analysis of Twelve Strains of Pseudoalteromonas luteoviolacea.</title>
        <authorList>
            <person name="Vynne N.G."/>
            <person name="Mansson M."/>
            <person name="Gram L."/>
        </authorList>
    </citation>
    <scope>NUCLEOTIDE SEQUENCE [LARGE SCALE GENOMIC DNA]</scope>
    <source>
        <strain evidence="2 3">H33</strain>
    </source>
</reference>
<dbReference type="Gene3D" id="2.120.10.80">
    <property type="entry name" value="Kelch-type beta propeller"/>
    <property type="match status" value="2"/>
</dbReference>
<gene>
    <name evidence="2" type="ORF">N476_22665</name>
</gene>
<feature type="chain" id="PRO_5007884785" description="Galactose oxidase" evidence="1">
    <location>
        <begin position="23"/>
        <end position="353"/>
    </location>
</feature>